<feature type="binding site" evidence="9">
    <location>
        <position position="46"/>
    </location>
    <ligand>
        <name>Zn(2+)</name>
        <dbReference type="ChEBI" id="CHEBI:29105"/>
    </ligand>
</feature>
<dbReference type="GO" id="GO:0006979">
    <property type="term" value="P:response to oxidative stress"/>
    <property type="evidence" value="ECO:0007669"/>
    <property type="project" value="InterPro"/>
</dbReference>
<dbReference type="AlphaFoldDB" id="A0A485JE52"/>
<feature type="domain" description="MsrB" evidence="10">
    <location>
        <begin position="7"/>
        <end position="129"/>
    </location>
</feature>
<keyword evidence="5 9" id="KW-0862">Zinc</keyword>
<dbReference type="FunFam" id="2.170.150.20:FF:000001">
    <property type="entry name" value="Peptide methionine sulfoxide reductase MsrB"/>
    <property type="match status" value="1"/>
</dbReference>
<dbReference type="PROSITE" id="PS51790">
    <property type="entry name" value="MSRB"/>
    <property type="match status" value="1"/>
</dbReference>
<dbReference type="Proteomes" id="UP000358010">
    <property type="component" value="Unassembled WGS sequence"/>
</dbReference>
<keyword evidence="4 9" id="KW-0479">Metal-binding</keyword>
<evidence type="ECO:0000256" key="1">
    <source>
        <dbReference type="ARBA" id="ARBA00007174"/>
    </source>
</evidence>
<dbReference type="InterPro" id="IPR002579">
    <property type="entry name" value="Met_Sox_Rdtase_MsrB_dom"/>
</dbReference>
<feature type="binding site" evidence="9">
    <location>
        <position position="95"/>
    </location>
    <ligand>
        <name>Zn(2+)</name>
        <dbReference type="ChEBI" id="CHEBI:29105"/>
    </ligand>
</feature>
<dbReference type="HAMAP" id="MF_01400">
    <property type="entry name" value="MsrB"/>
    <property type="match status" value="1"/>
</dbReference>
<dbReference type="PANTHER" id="PTHR10173:SF52">
    <property type="entry name" value="METHIONINE-R-SULFOXIDE REDUCTASE B1"/>
    <property type="match status" value="1"/>
</dbReference>
<evidence type="ECO:0000259" key="10">
    <source>
        <dbReference type="PROSITE" id="PS51790"/>
    </source>
</evidence>
<sequence length="183" mass="20780">MANKPSAEELKKNLSEMQFYVTQNHGTEPPFTGRLLHNKRDGVYHCLICDAPLFHSQTKYDSGCGWPSFYEPVSEESIRYIKDLSHGMQRIEIRCGNCDAHLGHVFPDGPQPTGERYCVNSASLRFTDGETAKKSTVEKTIQQLIPQERKIMNLDDIINSMTPEVYQRLSTALNWGNGLMALR</sequence>
<dbReference type="GO" id="GO:0030091">
    <property type="term" value="P:protein repair"/>
    <property type="evidence" value="ECO:0007669"/>
    <property type="project" value="InterPro"/>
</dbReference>
<evidence type="ECO:0000313" key="11">
    <source>
        <dbReference type="EMBL" id="VFT69021.1"/>
    </source>
</evidence>
<dbReference type="InterPro" id="IPR011057">
    <property type="entry name" value="Mss4-like_sf"/>
</dbReference>
<gene>
    <name evidence="11" type="primary">yeaA</name>
    <name evidence="9" type="synonym">msrB</name>
    <name evidence="11" type="ORF">NCTC10974_02536</name>
</gene>
<dbReference type="NCBIfam" id="TIGR00357">
    <property type="entry name" value="peptide-methionine (R)-S-oxide reductase MsrB"/>
    <property type="match status" value="1"/>
</dbReference>
<evidence type="ECO:0000256" key="9">
    <source>
        <dbReference type="HAMAP-Rule" id="MF_01400"/>
    </source>
</evidence>
<reference evidence="11 12" key="1">
    <citation type="submission" date="2019-03" db="EMBL/GenBank/DDBJ databases">
        <authorList>
            <consortium name="Pathogen Informatics"/>
        </authorList>
    </citation>
    <scope>NUCLEOTIDE SEQUENCE [LARGE SCALE GENOMIC DNA]</scope>
    <source>
        <strain evidence="11 12">NCTC10974</strain>
    </source>
</reference>
<comment type="cofactor">
    <cofactor evidence="9">
        <name>Zn(2+)</name>
        <dbReference type="ChEBI" id="CHEBI:29105"/>
    </cofactor>
    <text evidence="9">Binds 1 zinc ion per subunit. The zinc ion is important for the structural integrity of the protein.</text>
</comment>
<dbReference type="PANTHER" id="PTHR10173">
    <property type="entry name" value="METHIONINE SULFOXIDE REDUCTASE"/>
    <property type="match status" value="1"/>
</dbReference>
<feature type="active site" description="Nucleophile" evidence="9">
    <location>
        <position position="118"/>
    </location>
</feature>
<name>A0A485JE52_ECOLX</name>
<dbReference type="Gene3D" id="2.170.150.20">
    <property type="entry name" value="Peptide methionine sulfoxide reductase"/>
    <property type="match status" value="1"/>
</dbReference>
<dbReference type="EC" id="1.8.4.12" evidence="2 9"/>
<comment type="catalytic activity">
    <reaction evidence="7 9">
        <text>L-methionyl-[protein] + [thioredoxin]-disulfide + H2O = L-methionyl-(R)-S-oxide-[protein] + [thioredoxin]-dithiol</text>
        <dbReference type="Rhea" id="RHEA:24164"/>
        <dbReference type="Rhea" id="RHEA-COMP:10698"/>
        <dbReference type="Rhea" id="RHEA-COMP:10700"/>
        <dbReference type="Rhea" id="RHEA-COMP:12313"/>
        <dbReference type="Rhea" id="RHEA-COMP:12314"/>
        <dbReference type="ChEBI" id="CHEBI:15377"/>
        <dbReference type="ChEBI" id="CHEBI:16044"/>
        <dbReference type="ChEBI" id="CHEBI:29950"/>
        <dbReference type="ChEBI" id="CHEBI:45764"/>
        <dbReference type="ChEBI" id="CHEBI:50058"/>
        <dbReference type="EC" id="1.8.4.12"/>
    </reaction>
</comment>
<organism evidence="11 12">
    <name type="scientific">Escherichia coli</name>
    <dbReference type="NCBI Taxonomy" id="562"/>
    <lineage>
        <taxon>Bacteria</taxon>
        <taxon>Pseudomonadati</taxon>
        <taxon>Pseudomonadota</taxon>
        <taxon>Gammaproteobacteria</taxon>
        <taxon>Enterobacterales</taxon>
        <taxon>Enterobacteriaceae</taxon>
        <taxon>Escherichia</taxon>
    </lineage>
</organism>
<dbReference type="GO" id="GO:0005737">
    <property type="term" value="C:cytoplasm"/>
    <property type="evidence" value="ECO:0007669"/>
    <property type="project" value="TreeGrafter"/>
</dbReference>
<dbReference type="InterPro" id="IPR028427">
    <property type="entry name" value="Met_Sox_Rdtase_MsrB"/>
</dbReference>
<dbReference type="GO" id="GO:0033743">
    <property type="term" value="F:peptide-methionine (R)-S-oxide reductase activity"/>
    <property type="evidence" value="ECO:0007669"/>
    <property type="project" value="UniProtKB-UniRule"/>
</dbReference>
<evidence type="ECO:0000256" key="2">
    <source>
        <dbReference type="ARBA" id="ARBA00012499"/>
    </source>
</evidence>
<dbReference type="EMBL" id="CAADJZ010000001">
    <property type="protein sequence ID" value="VFT69021.1"/>
    <property type="molecule type" value="Genomic_DNA"/>
</dbReference>
<keyword evidence="6 9" id="KW-0560">Oxidoreductase</keyword>
<evidence type="ECO:0000256" key="8">
    <source>
        <dbReference type="ARBA" id="ARBA00075819"/>
    </source>
</evidence>
<evidence type="ECO:0000256" key="3">
    <source>
        <dbReference type="ARBA" id="ARBA00021130"/>
    </source>
</evidence>
<dbReference type="GO" id="GO:0008270">
    <property type="term" value="F:zinc ion binding"/>
    <property type="evidence" value="ECO:0007669"/>
    <property type="project" value="UniProtKB-UniRule"/>
</dbReference>
<feature type="binding site" evidence="9">
    <location>
        <position position="98"/>
    </location>
    <ligand>
        <name>Zn(2+)</name>
        <dbReference type="ChEBI" id="CHEBI:29105"/>
    </ligand>
</feature>
<comment type="similarity">
    <text evidence="1 9">Belongs to the MsrB Met sulfoxide reductase family.</text>
</comment>
<evidence type="ECO:0000256" key="7">
    <source>
        <dbReference type="ARBA" id="ARBA00048488"/>
    </source>
</evidence>
<dbReference type="SUPFAM" id="SSF51316">
    <property type="entry name" value="Mss4-like"/>
    <property type="match status" value="1"/>
</dbReference>
<feature type="binding site" evidence="9">
    <location>
        <position position="49"/>
    </location>
    <ligand>
        <name>Zn(2+)</name>
        <dbReference type="ChEBI" id="CHEBI:29105"/>
    </ligand>
</feature>
<evidence type="ECO:0000256" key="6">
    <source>
        <dbReference type="ARBA" id="ARBA00023002"/>
    </source>
</evidence>
<evidence type="ECO:0000313" key="12">
    <source>
        <dbReference type="Proteomes" id="UP000358010"/>
    </source>
</evidence>
<accession>A0A485JE52</accession>
<evidence type="ECO:0000256" key="4">
    <source>
        <dbReference type="ARBA" id="ARBA00022723"/>
    </source>
</evidence>
<proteinExistence type="inferred from homology"/>
<dbReference type="Pfam" id="PF01641">
    <property type="entry name" value="SelR"/>
    <property type="match status" value="1"/>
</dbReference>
<evidence type="ECO:0000256" key="5">
    <source>
        <dbReference type="ARBA" id="ARBA00022833"/>
    </source>
</evidence>
<protein>
    <recommendedName>
        <fullName evidence="3 9">Peptide methionine sulfoxide reductase MsrB</fullName>
        <ecNumber evidence="2 9">1.8.4.12</ecNumber>
    </recommendedName>
    <alternativeName>
        <fullName evidence="8 9">Peptide-methionine (R)-S-oxide reductase</fullName>
    </alternativeName>
</protein>